<proteinExistence type="predicted"/>
<comment type="caution">
    <text evidence="2">The sequence shown here is derived from an EMBL/GenBank/DDBJ whole genome shotgun (WGS) entry which is preliminary data.</text>
</comment>
<name>A0ABU8N5H5_9PSEU</name>
<dbReference type="InterPro" id="IPR045713">
    <property type="entry name" value="DUF6069"/>
</dbReference>
<keyword evidence="1" id="KW-0812">Transmembrane</keyword>
<evidence type="ECO:0000256" key="1">
    <source>
        <dbReference type="SAM" id="Phobius"/>
    </source>
</evidence>
<sequence>MTLTAPAPATDSTPVRARASVPRPRRRALGIVAALVVTLAVWLVGHLAGADYWISDSQGTVRIDALVTTQVTVVLGLAGWGVLALLERLSRHGTTAWTVLATLVVVASLVPILLVDATTATRVALTAVHLAVGAVLIPAFVRARC</sequence>
<feature type="transmembrane region" description="Helical" evidence="1">
    <location>
        <begin position="120"/>
        <end position="141"/>
    </location>
</feature>
<dbReference type="RefSeq" id="WP_337713705.1">
    <property type="nucleotide sequence ID" value="NZ_JBBEGL010000003.1"/>
</dbReference>
<keyword evidence="3" id="KW-1185">Reference proteome</keyword>
<feature type="transmembrane region" description="Helical" evidence="1">
    <location>
        <begin position="65"/>
        <end position="86"/>
    </location>
</feature>
<dbReference type="Proteomes" id="UP001370100">
    <property type="component" value="Unassembled WGS sequence"/>
</dbReference>
<reference evidence="2 3" key="1">
    <citation type="submission" date="2024-03" db="EMBL/GenBank/DDBJ databases">
        <title>Actinomycetospora sp. OC33-EN06, a novel actinomycete isolated from wild orchid (Aerides multiflora).</title>
        <authorList>
            <person name="Suriyachadkun C."/>
        </authorList>
    </citation>
    <scope>NUCLEOTIDE SEQUENCE [LARGE SCALE GENOMIC DNA]</scope>
    <source>
        <strain evidence="2 3">OC33-EN06</strain>
    </source>
</reference>
<protein>
    <submittedName>
        <fullName evidence="2">DUF6069 family protein</fullName>
    </submittedName>
</protein>
<evidence type="ECO:0000313" key="3">
    <source>
        <dbReference type="Proteomes" id="UP001370100"/>
    </source>
</evidence>
<dbReference type="Pfam" id="PF19545">
    <property type="entry name" value="DUF6069"/>
    <property type="match status" value="1"/>
</dbReference>
<keyword evidence="1" id="KW-0472">Membrane</keyword>
<feature type="transmembrane region" description="Helical" evidence="1">
    <location>
        <begin position="28"/>
        <end position="45"/>
    </location>
</feature>
<keyword evidence="1" id="KW-1133">Transmembrane helix</keyword>
<dbReference type="EMBL" id="JBBEGL010000003">
    <property type="protein sequence ID" value="MEJ2887220.1"/>
    <property type="molecule type" value="Genomic_DNA"/>
</dbReference>
<evidence type="ECO:0000313" key="2">
    <source>
        <dbReference type="EMBL" id="MEJ2887220.1"/>
    </source>
</evidence>
<accession>A0ABU8N5H5</accession>
<feature type="transmembrane region" description="Helical" evidence="1">
    <location>
        <begin position="95"/>
        <end position="114"/>
    </location>
</feature>
<organism evidence="2 3">
    <name type="scientific">Actinomycetospora aeridis</name>
    <dbReference type="NCBI Taxonomy" id="3129231"/>
    <lineage>
        <taxon>Bacteria</taxon>
        <taxon>Bacillati</taxon>
        <taxon>Actinomycetota</taxon>
        <taxon>Actinomycetes</taxon>
        <taxon>Pseudonocardiales</taxon>
        <taxon>Pseudonocardiaceae</taxon>
        <taxon>Actinomycetospora</taxon>
    </lineage>
</organism>
<gene>
    <name evidence="2" type="ORF">WCD41_12250</name>
</gene>